<sequence>MLGVEHNVVIREVEHIPQLFFSFFFFVRLRGPQDFDHSMNAGGGVGGGVGGASGASGATHHAVGGSSLGASAVAGGGPSGALLLERGVGAGGVGGGGGHMGFHSGPRALPWEQIDAVAAVKKVKHRRPLGKSTDIRAVVPDATKGRVGYVCVADEFDLEELEKYYAEQGYYTKCDYDVLHIRFSDKEMQKQQTNTSGGVNASGTTAAATATSGAKHSSSSNTIHTAKTPLVGAAVTTTTQGGSSRMSSRFESPMMPMSSITTNSSSVGGGLDSQQNSPVPGGGSMASPPTSTTTAKKHGFDLFVFQYGAIVWWGFDQKYFKIVEQDFMFPSSKIQKYLVNRYRTQTINEIYPVWCTYSLERKDTLEPDDDFKDRLLFDHFLIPFSVADLDSSSISMLCASHALAQSAKIDYLEIKIQDLTQSCKPLPRELKEYGRVTITERRLLQLRGEVLSYRLMLKSGSDLLDEPELFWQNAYLKPIFQATKECFEITERVRALDTKLDAANEILSMIADQFTERHGARLEWIVISLVLVEVIIGVLELLLDIKPWVT</sequence>
<dbReference type="EMBL" id="CYKH01001563">
    <property type="protein sequence ID" value="CUG87647.1"/>
    <property type="molecule type" value="Genomic_DNA"/>
</dbReference>
<keyword evidence="3" id="KW-0472">Membrane</keyword>
<dbReference type="OMA" id="YYRAQGY"/>
<dbReference type="PANTHER" id="PTHR16255:SF1">
    <property type="entry name" value="REQUIRED FOR MEIOTIC NUCLEAR DIVISION PROTEIN 1 HOMOLOG"/>
    <property type="match status" value="1"/>
</dbReference>
<feature type="region of interest" description="Disordered" evidence="2">
    <location>
        <begin position="192"/>
        <end position="292"/>
    </location>
</feature>
<evidence type="ECO:0000259" key="4">
    <source>
        <dbReference type="Pfam" id="PF02582"/>
    </source>
</evidence>
<dbReference type="VEuPathDB" id="TriTrypDB:BSAL_11260"/>
<evidence type="ECO:0000256" key="2">
    <source>
        <dbReference type="SAM" id="MobiDB-lite"/>
    </source>
</evidence>
<evidence type="ECO:0000256" key="1">
    <source>
        <dbReference type="ARBA" id="ARBA00008306"/>
    </source>
</evidence>
<dbReference type="PANTHER" id="PTHR16255">
    <property type="entry name" value="REQUIRED FOR MEIOTIC NUCLEAR DIVISION PROTEIN 1 HOMOLOG"/>
    <property type="match status" value="1"/>
</dbReference>
<evidence type="ECO:0000256" key="3">
    <source>
        <dbReference type="SAM" id="Phobius"/>
    </source>
</evidence>
<feature type="compositionally biased region" description="Polar residues" evidence="2">
    <location>
        <begin position="240"/>
        <end position="250"/>
    </location>
</feature>
<feature type="compositionally biased region" description="Low complexity" evidence="2">
    <location>
        <begin position="193"/>
        <end position="222"/>
    </location>
</feature>
<organism evidence="5 6">
    <name type="scientific">Bodo saltans</name>
    <name type="common">Flagellated protozoan</name>
    <dbReference type="NCBI Taxonomy" id="75058"/>
    <lineage>
        <taxon>Eukaryota</taxon>
        <taxon>Discoba</taxon>
        <taxon>Euglenozoa</taxon>
        <taxon>Kinetoplastea</taxon>
        <taxon>Metakinetoplastina</taxon>
        <taxon>Eubodonida</taxon>
        <taxon>Bodonidae</taxon>
        <taxon>Bodo</taxon>
    </lineage>
</organism>
<keyword evidence="3 5" id="KW-0812">Transmembrane</keyword>
<accession>A0A0S4JBA8</accession>
<reference evidence="6" key="1">
    <citation type="submission" date="2015-09" db="EMBL/GenBank/DDBJ databases">
        <authorList>
            <consortium name="Pathogen Informatics"/>
        </authorList>
    </citation>
    <scope>NUCLEOTIDE SEQUENCE [LARGE SCALE GENOMIC DNA]</scope>
    <source>
        <strain evidence="6">Lake Konstanz</strain>
    </source>
</reference>
<protein>
    <submittedName>
        <fullName evidence="5">Transmembrane protein, putative</fullName>
    </submittedName>
</protein>
<feature type="compositionally biased region" description="Polar residues" evidence="2">
    <location>
        <begin position="258"/>
        <end position="278"/>
    </location>
</feature>
<gene>
    <name evidence="5" type="ORF">BSAL_11260</name>
</gene>
<dbReference type="AlphaFoldDB" id="A0A0S4JBA8"/>
<keyword evidence="3" id="KW-1133">Transmembrane helix</keyword>
<keyword evidence="6" id="KW-1185">Reference proteome</keyword>
<proteinExistence type="inferred from homology"/>
<dbReference type="GO" id="GO:0005739">
    <property type="term" value="C:mitochondrion"/>
    <property type="evidence" value="ECO:0007669"/>
    <property type="project" value="UniProtKB-ARBA"/>
</dbReference>
<feature type="domain" description="DUF155" evidence="4">
    <location>
        <begin position="302"/>
        <end position="496"/>
    </location>
</feature>
<dbReference type="OrthoDB" id="18302at2759"/>
<dbReference type="InterPro" id="IPR051624">
    <property type="entry name" value="RMD1/Sad1-interacting"/>
</dbReference>
<name>A0A0S4JBA8_BODSA</name>
<evidence type="ECO:0000313" key="5">
    <source>
        <dbReference type="EMBL" id="CUG87647.1"/>
    </source>
</evidence>
<feature type="transmembrane region" description="Helical" evidence="3">
    <location>
        <begin position="524"/>
        <end position="543"/>
    </location>
</feature>
<dbReference type="Proteomes" id="UP000051952">
    <property type="component" value="Unassembled WGS sequence"/>
</dbReference>
<evidence type="ECO:0000313" key="6">
    <source>
        <dbReference type="Proteomes" id="UP000051952"/>
    </source>
</evidence>
<dbReference type="InterPro" id="IPR003734">
    <property type="entry name" value="DUF155"/>
</dbReference>
<dbReference type="Pfam" id="PF02582">
    <property type="entry name" value="DUF155"/>
    <property type="match status" value="1"/>
</dbReference>
<comment type="similarity">
    <text evidence="1">Belongs to the RMD1/sif2 family.</text>
</comment>